<dbReference type="InterPro" id="IPR001296">
    <property type="entry name" value="Glyco_trans_1"/>
</dbReference>
<dbReference type="AlphaFoldDB" id="A0A174IYC3"/>
<dbReference type="GO" id="GO:0016757">
    <property type="term" value="F:glycosyltransferase activity"/>
    <property type="evidence" value="ECO:0007669"/>
    <property type="project" value="InterPro"/>
</dbReference>
<dbReference type="Proteomes" id="UP000095455">
    <property type="component" value="Unassembled WGS sequence"/>
</dbReference>
<dbReference type="Pfam" id="PF00534">
    <property type="entry name" value="Glycos_transf_1"/>
    <property type="match status" value="1"/>
</dbReference>
<dbReference type="PANTHER" id="PTHR12526">
    <property type="entry name" value="GLYCOSYLTRANSFERASE"/>
    <property type="match status" value="1"/>
</dbReference>
<evidence type="ECO:0000313" key="5">
    <source>
        <dbReference type="Proteomes" id="UP000461276"/>
    </source>
</evidence>
<dbReference type="EMBL" id="CYYK01000013">
    <property type="protein sequence ID" value="CUO91411.1"/>
    <property type="molecule type" value="Genomic_DNA"/>
</dbReference>
<dbReference type="Gene3D" id="3.40.50.2000">
    <property type="entry name" value="Glycogen Phosphorylase B"/>
    <property type="match status" value="2"/>
</dbReference>
<proteinExistence type="predicted"/>
<reference evidence="3 5" key="2">
    <citation type="journal article" date="2019" name="Nat. Med.">
        <title>A library of human gut bacterial isolates paired with longitudinal multiomics data enables mechanistic microbiome research.</title>
        <authorList>
            <person name="Poyet M."/>
            <person name="Groussin M."/>
            <person name="Gibbons S.M."/>
            <person name="Avila-Pacheco J."/>
            <person name="Jiang X."/>
            <person name="Kearney S.M."/>
            <person name="Perrotta A.R."/>
            <person name="Berdy B."/>
            <person name="Zhao S."/>
            <person name="Lieberman T.D."/>
            <person name="Swanson P.K."/>
            <person name="Smith M."/>
            <person name="Roesemann S."/>
            <person name="Alexander J.E."/>
            <person name="Rich S.A."/>
            <person name="Livny J."/>
            <person name="Vlamakis H."/>
            <person name="Clish C."/>
            <person name="Bullock K."/>
            <person name="Deik A."/>
            <person name="Scott J."/>
            <person name="Pierce K.A."/>
            <person name="Xavier R.J."/>
            <person name="Alm E.J."/>
        </authorList>
    </citation>
    <scope>NUCLEOTIDE SEQUENCE [LARGE SCALE GENOMIC DNA]</scope>
    <source>
        <strain evidence="3 5">BIOML-A9</strain>
    </source>
</reference>
<gene>
    <name evidence="2" type="ORF">ERS852380_03446</name>
    <name evidence="3" type="ORF">GKD67_15115</name>
</gene>
<feature type="domain" description="Glycosyl transferase family 1" evidence="1">
    <location>
        <begin position="185"/>
        <end position="328"/>
    </location>
</feature>
<dbReference type="EMBL" id="WKMY01000011">
    <property type="protein sequence ID" value="MRY94530.1"/>
    <property type="molecule type" value="Genomic_DNA"/>
</dbReference>
<dbReference type="RefSeq" id="WP_011966984.1">
    <property type="nucleotide sequence ID" value="NZ_CABMKT010000001.1"/>
</dbReference>
<evidence type="ECO:0000313" key="4">
    <source>
        <dbReference type="Proteomes" id="UP000095455"/>
    </source>
</evidence>
<comment type="caution">
    <text evidence="3">The sequence shown here is derived from an EMBL/GenBank/DDBJ whole genome shotgun (WGS) entry which is preliminary data.</text>
</comment>
<evidence type="ECO:0000313" key="3">
    <source>
        <dbReference type="EMBL" id="MRY94530.1"/>
    </source>
</evidence>
<dbReference type="Proteomes" id="UP000461276">
    <property type="component" value="Unassembled WGS sequence"/>
</dbReference>
<dbReference type="OMA" id="IVIWHHT"/>
<keyword evidence="3" id="KW-0808">Transferase</keyword>
<dbReference type="CDD" id="cd03801">
    <property type="entry name" value="GT4_PimA-like"/>
    <property type="match status" value="1"/>
</dbReference>
<name>A0A174IYC3_PARDI</name>
<accession>A0A174IYC3</accession>
<dbReference type="SUPFAM" id="SSF53756">
    <property type="entry name" value="UDP-Glycosyltransferase/glycogen phosphorylase"/>
    <property type="match status" value="1"/>
</dbReference>
<protein>
    <submittedName>
        <fullName evidence="3">Glycosyltransferase</fullName>
    </submittedName>
    <submittedName>
        <fullName evidence="2">Sugar transferase, PEP-CTERM/EpsH1 system associated</fullName>
    </submittedName>
</protein>
<sequence length="356" mass="40803">MRVLFYHTIPVETYFQAWKKGDYPGHLLYGFTHFEKFGIKRVSFEIPFNPYKNRLKLMCYNLISILSMFNQFDAIYGATHRGLELVIFLRALGLFSKPIVIWHHTAVTNSSNKIRNIISSFFYRGIDKLFFFSQPLLDASLRTGKIKRKDAVLTHWGPDLAFYDSLLKQRKSKDFFISTGRENRDLITLVKAFSETKEMCEIYLGAKVGAVDYKSIFTMQLNDILKSNVRIHFVDMEYKEIALITNDAKAIVISTYDLPYTVGLTTLVEAMALGLPVITTDNMNYPIDVEVEKIGLKVPFGDINSWKKAIEYVAIHPKEAKTMGEAGRYLAERIYNLEHFSSEVASCLLSVSDNSV</sequence>
<evidence type="ECO:0000259" key="1">
    <source>
        <dbReference type="Pfam" id="PF00534"/>
    </source>
</evidence>
<evidence type="ECO:0000313" key="2">
    <source>
        <dbReference type="EMBL" id="CUO91411.1"/>
    </source>
</evidence>
<organism evidence="3 5">
    <name type="scientific">Parabacteroides distasonis</name>
    <dbReference type="NCBI Taxonomy" id="823"/>
    <lineage>
        <taxon>Bacteria</taxon>
        <taxon>Pseudomonadati</taxon>
        <taxon>Bacteroidota</taxon>
        <taxon>Bacteroidia</taxon>
        <taxon>Bacteroidales</taxon>
        <taxon>Tannerellaceae</taxon>
        <taxon>Parabacteroides</taxon>
    </lineage>
</organism>
<reference evidence="2 4" key="1">
    <citation type="submission" date="2015-09" db="EMBL/GenBank/DDBJ databases">
        <authorList>
            <consortium name="Pathogen Informatics"/>
        </authorList>
    </citation>
    <scope>NUCLEOTIDE SEQUENCE [LARGE SCALE GENOMIC DNA]</scope>
    <source>
        <strain evidence="2 4">2789STDY5608822</strain>
    </source>
</reference>